<proteinExistence type="predicted"/>
<accession>A0A9W9ZQJ4</accession>
<reference evidence="1" key="1">
    <citation type="submission" date="2023-01" db="EMBL/GenBank/DDBJ databases">
        <title>Genome assembly of the deep-sea coral Lophelia pertusa.</title>
        <authorList>
            <person name="Herrera S."/>
            <person name="Cordes E."/>
        </authorList>
    </citation>
    <scope>NUCLEOTIDE SEQUENCE</scope>
    <source>
        <strain evidence="1">USNM1676648</strain>
        <tissue evidence="1">Polyp</tissue>
    </source>
</reference>
<organism evidence="1 2">
    <name type="scientific">Desmophyllum pertusum</name>
    <dbReference type="NCBI Taxonomy" id="174260"/>
    <lineage>
        <taxon>Eukaryota</taxon>
        <taxon>Metazoa</taxon>
        <taxon>Cnidaria</taxon>
        <taxon>Anthozoa</taxon>
        <taxon>Hexacorallia</taxon>
        <taxon>Scleractinia</taxon>
        <taxon>Caryophylliina</taxon>
        <taxon>Caryophylliidae</taxon>
        <taxon>Desmophyllum</taxon>
    </lineage>
</organism>
<evidence type="ECO:0000313" key="1">
    <source>
        <dbReference type="EMBL" id="KAJ7385369.1"/>
    </source>
</evidence>
<dbReference type="Proteomes" id="UP001163046">
    <property type="component" value="Unassembled WGS sequence"/>
</dbReference>
<evidence type="ECO:0000313" key="2">
    <source>
        <dbReference type="Proteomes" id="UP001163046"/>
    </source>
</evidence>
<gene>
    <name evidence="1" type="ORF">OS493_016449</name>
</gene>
<dbReference type="AlphaFoldDB" id="A0A9W9ZQJ4"/>
<dbReference type="EMBL" id="MU825881">
    <property type="protein sequence ID" value="KAJ7385369.1"/>
    <property type="molecule type" value="Genomic_DNA"/>
</dbReference>
<protein>
    <submittedName>
        <fullName evidence="1">Uncharacterized protein</fullName>
    </submittedName>
</protein>
<comment type="caution">
    <text evidence="1">The sequence shown here is derived from an EMBL/GenBank/DDBJ whole genome shotgun (WGS) entry which is preliminary data.</text>
</comment>
<sequence>MVNKTYPQIISLVKKITGLDTAAAVKEFKKNLPSQDMYFNKEPLPANETGAQAFKLCNTIEGAMKFCPKRWETLQKWFKASREV</sequence>
<name>A0A9W9ZQJ4_9CNID</name>
<keyword evidence="2" id="KW-1185">Reference proteome</keyword>